<accession>S9PWN0</accession>
<comment type="catalytic activity">
    <reaction evidence="1 14">
        <text>S-ubiquitinyl-[E2 ubiquitin-conjugating enzyme]-L-cysteine + [acceptor protein]-L-lysine = [E2 ubiquitin-conjugating enzyme]-L-cysteine + N(6)-ubiquitinyl-[acceptor protein]-L-lysine.</text>
        <dbReference type="EC" id="2.3.2.27"/>
    </reaction>
</comment>
<proteinExistence type="inferred from homology"/>
<evidence type="ECO:0000313" key="19">
    <source>
        <dbReference type="Proteomes" id="UP000016088"/>
    </source>
</evidence>
<evidence type="ECO:0000256" key="6">
    <source>
        <dbReference type="ARBA" id="ARBA00022723"/>
    </source>
</evidence>
<dbReference type="GO" id="GO:0016567">
    <property type="term" value="P:protein ubiquitination"/>
    <property type="evidence" value="ECO:0007669"/>
    <property type="project" value="UniProtKB-UniRule"/>
</dbReference>
<keyword evidence="7 13" id="KW-0863">Zinc-finger</keyword>
<feature type="region of interest" description="Disordered" evidence="16">
    <location>
        <begin position="206"/>
        <end position="227"/>
    </location>
</feature>
<keyword evidence="8 14" id="KW-0833">Ubl conjugation pathway</keyword>
<dbReference type="GO" id="GO:0008270">
    <property type="term" value="F:zinc ion binding"/>
    <property type="evidence" value="ECO:0007669"/>
    <property type="project" value="UniProtKB-KW"/>
</dbReference>
<dbReference type="GO" id="GO:0005634">
    <property type="term" value="C:nucleus"/>
    <property type="evidence" value="ECO:0007669"/>
    <property type="project" value="UniProtKB-SubCell"/>
</dbReference>
<dbReference type="GO" id="GO:0007535">
    <property type="term" value="P:donor selection"/>
    <property type="evidence" value="ECO:0007669"/>
    <property type="project" value="EnsemblFungi"/>
</dbReference>
<dbReference type="AlphaFoldDB" id="S9PWN0"/>
<keyword evidence="18" id="KW-0436">Ligase</keyword>
<dbReference type="InterPro" id="IPR001841">
    <property type="entry name" value="Znf_RING"/>
</dbReference>
<keyword evidence="6 14" id="KW-0479">Metal-binding</keyword>
<dbReference type="eggNOG" id="KOG0978">
    <property type="taxonomic scope" value="Eukaryota"/>
</dbReference>
<evidence type="ECO:0000256" key="13">
    <source>
        <dbReference type="PROSITE-ProRule" id="PRU00175"/>
    </source>
</evidence>
<feature type="coiled-coil region" evidence="15">
    <location>
        <begin position="156"/>
        <end position="183"/>
    </location>
</feature>
<dbReference type="HOGENOM" id="CLU_019713_2_0_1"/>
<dbReference type="GO" id="GO:0061630">
    <property type="term" value="F:ubiquitin protein ligase activity"/>
    <property type="evidence" value="ECO:0007669"/>
    <property type="project" value="UniProtKB-EC"/>
</dbReference>
<name>S9PWN0_SCHOY</name>
<dbReference type="InterPro" id="IPR013083">
    <property type="entry name" value="Znf_RING/FYVE/PHD"/>
</dbReference>
<keyword evidence="9 14" id="KW-0862">Zinc</keyword>
<feature type="coiled-coil region" evidence="15">
    <location>
        <begin position="346"/>
        <end position="412"/>
    </location>
</feature>
<feature type="domain" description="RING-type" evidence="17">
    <location>
        <begin position="628"/>
        <end position="667"/>
    </location>
</feature>
<evidence type="ECO:0000256" key="12">
    <source>
        <dbReference type="ARBA" id="ARBA00023242"/>
    </source>
</evidence>
<dbReference type="PROSITE" id="PS00518">
    <property type="entry name" value="ZF_RING_1"/>
    <property type="match status" value="1"/>
</dbReference>
<comment type="pathway">
    <text evidence="3 14">Protein modification; protein ubiquitination.</text>
</comment>
<feature type="compositionally biased region" description="Polar residues" evidence="16">
    <location>
        <begin position="206"/>
        <end position="226"/>
    </location>
</feature>
<sequence>MSENESGAGQILHQKRGFSEQEDDYYEVNKVSKKYLLEQLQTSRRCYEASSNSLEKQKTILYDKLRHIAFLLSWWPLIAQQFYSIFQNRESADFGTEQSIALLEQIPDMEHIKKSLENDQSAIRAILNESFTSEILEKLSSSTDSQSAFTFPIKDNSQLSERKETLDSEIERVMNDIQSTEDRLHSALKLPERSSSYTLRCINESVSSHPSAKTESQKNGMENGTSVGEALGQQSQLQELSRLQEEQQVIMNLYSQQMSSMDSKLNEIDNVILKRKNELGSVDWEHLQKSPSLLNLMHVVTLTSAQYEVLQQLHNECFEDKEFFLQQKRNFDDSSRSHYHSILYDLDTQIAALQKDERRIAQAKEDLLKASEKKQAGLNEKAGSLTEKVDKLKELDLQVEETKKKTESLKDSVTTKLENGKKSLLFQKELSKFLTQELAHTERAFRLANKQVLNKNDLRLEELINRYKLEKDKAEQKYFVTMKSGDSLHAEVKALREKYKKTDEFTSKMLHSQHLITLEIVKLEQSISELSEVRNTSSRHSVEFQVKQATHNFSIASQEEKVNNLEGIIEKAKSELTDLNEQSSMLSSNIDSLEKRNERHEWQKQKLNNSAVSSSEEEMKMYRAMCKCSVCNFERWKNSAISLCGHAFCYECIQKRIETRQRRCPICGRGFGASDVVPMQL</sequence>
<dbReference type="PANTHER" id="PTHR23163:SF0">
    <property type="entry name" value="E3 UBIQUITIN-PROTEIN LIGASE BRE1"/>
    <property type="match status" value="1"/>
</dbReference>
<dbReference type="SMART" id="SM00184">
    <property type="entry name" value="RING"/>
    <property type="match status" value="1"/>
</dbReference>
<evidence type="ECO:0000256" key="2">
    <source>
        <dbReference type="ARBA" id="ARBA00004123"/>
    </source>
</evidence>
<keyword evidence="12 14" id="KW-0539">Nucleus</keyword>
<reference evidence="18 19" key="1">
    <citation type="journal article" date="2011" name="Science">
        <title>Comparative functional genomics of the fission yeasts.</title>
        <authorList>
            <person name="Rhind N."/>
            <person name="Chen Z."/>
            <person name="Yassour M."/>
            <person name="Thompson D.A."/>
            <person name="Haas B.J."/>
            <person name="Habib N."/>
            <person name="Wapinski I."/>
            <person name="Roy S."/>
            <person name="Lin M.F."/>
            <person name="Heiman D.I."/>
            <person name="Young S.K."/>
            <person name="Furuya K."/>
            <person name="Guo Y."/>
            <person name="Pidoux A."/>
            <person name="Chen H.M."/>
            <person name="Robbertse B."/>
            <person name="Goldberg J.M."/>
            <person name="Aoki K."/>
            <person name="Bayne E.H."/>
            <person name="Berlin A.M."/>
            <person name="Desjardins C.A."/>
            <person name="Dobbs E."/>
            <person name="Dukaj L."/>
            <person name="Fan L."/>
            <person name="FitzGerald M.G."/>
            <person name="French C."/>
            <person name="Gujja S."/>
            <person name="Hansen K."/>
            <person name="Keifenheim D."/>
            <person name="Levin J.Z."/>
            <person name="Mosher R.A."/>
            <person name="Mueller C.A."/>
            <person name="Pfiffner J."/>
            <person name="Priest M."/>
            <person name="Russ C."/>
            <person name="Smialowska A."/>
            <person name="Swoboda P."/>
            <person name="Sykes S.M."/>
            <person name="Vaughn M."/>
            <person name="Vengrova S."/>
            <person name="Yoder R."/>
            <person name="Zeng Q."/>
            <person name="Allshire R."/>
            <person name="Baulcombe D."/>
            <person name="Birren B.W."/>
            <person name="Brown W."/>
            <person name="Ekwall K."/>
            <person name="Kellis M."/>
            <person name="Leatherwood J."/>
            <person name="Levin H."/>
            <person name="Margalit H."/>
            <person name="Martienssen R."/>
            <person name="Nieduszynski C.A."/>
            <person name="Spatafora J.W."/>
            <person name="Friedman N."/>
            <person name="Dalgaard J.Z."/>
            <person name="Baumann P."/>
            <person name="Niki H."/>
            <person name="Regev A."/>
            <person name="Nusbaum C."/>
        </authorList>
    </citation>
    <scope>NUCLEOTIDE SEQUENCE [LARGE SCALE GENOMIC DNA]</scope>
    <source>
        <strain evidence="19">yFS286</strain>
    </source>
</reference>
<evidence type="ECO:0000256" key="1">
    <source>
        <dbReference type="ARBA" id="ARBA00000900"/>
    </source>
</evidence>
<evidence type="ECO:0000259" key="17">
    <source>
        <dbReference type="PROSITE" id="PS50089"/>
    </source>
</evidence>
<evidence type="ECO:0000313" key="18">
    <source>
        <dbReference type="EMBL" id="EPX71883.1"/>
    </source>
</evidence>
<protein>
    <recommendedName>
        <fullName evidence="14">E3 ubiquitin protein ligase</fullName>
        <ecNumber evidence="14">2.3.2.27</ecNumber>
    </recommendedName>
</protein>
<dbReference type="Gene3D" id="3.30.40.10">
    <property type="entry name" value="Zinc/RING finger domain, C3HC4 (zinc finger)"/>
    <property type="match status" value="1"/>
</dbReference>
<dbReference type="PANTHER" id="PTHR23163">
    <property type="entry name" value="RING FINGER PROTEIN-RELATED"/>
    <property type="match status" value="1"/>
</dbReference>
<feature type="coiled-coil region" evidence="15">
    <location>
        <begin position="555"/>
        <end position="610"/>
    </location>
</feature>
<dbReference type="Pfam" id="PF13923">
    <property type="entry name" value="zf-C3HC4_2"/>
    <property type="match status" value="1"/>
</dbReference>
<evidence type="ECO:0000256" key="10">
    <source>
        <dbReference type="ARBA" id="ARBA00022853"/>
    </source>
</evidence>
<evidence type="ECO:0000256" key="9">
    <source>
        <dbReference type="ARBA" id="ARBA00022833"/>
    </source>
</evidence>
<dbReference type="GO" id="GO:0016874">
    <property type="term" value="F:ligase activity"/>
    <property type="evidence" value="ECO:0007669"/>
    <property type="project" value="UniProtKB-KW"/>
</dbReference>
<organism evidence="18 19">
    <name type="scientific">Schizosaccharomyces octosporus (strain yFS286)</name>
    <name type="common">Fission yeast</name>
    <name type="synonym">Octosporomyces octosporus</name>
    <dbReference type="NCBI Taxonomy" id="483514"/>
    <lineage>
        <taxon>Eukaryota</taxon>
        <taxon>Fungi</taxon>
        <taxon>Dikarya</taxon>
        <taxon>Ascomycota</taxon>
        <taxon>Taphrinomycotina</taxon>
        <taxon>Schizosaccharomycetes</taxon>
        <taxon>Schizosaccharomycetales</taxon>
        <taxon>Schizosaccharomycetaceae</taxon>
        <taxon>Schizosaccharomyces</taxon>
    </lineage>
</organism>
<dbReference type="GO" id="GO:0033503">
    <property type="term" value="C:HULC complex"/>
    <property type="evidence" value="ECO:0007669"/>
    <property type="project" value="EnsemblFungi"/>
</dbReference>
<dbReference type="GeneID" id="25032787"/>
<dbReference type="VEuPathDB" id="FungiDB:SOCG_03819"/>
<dbReference type="Proteomes" id="UP000016088">
    <property type="component" value="Unassembled WGS sequence"/>
</dbReference>
<dbReference type="EMBL" id="KE503207">
    <property type="protein sequence ID" value="EPX71883.1"/>
    <property type="molecule type" value="Genomic_DNA"/>
</dbReference>
<evidence type="ECO:0000256" key="8">
    <source>
        <dbReference type="ARBA" id="ARBA00022786"/>
    </source>
</evidence>
<dbReference type="EC" id="2.3.2.27" evidence="14"/>
<evidence type="ECO:0000256" key="7">
    <source>
        <dbReference type="ARBA" id="ARBA00022771"/>
    </source>
</evidence>
<dbReference type="OMA" id="ERHRACR"/>
<evidence type="ECO:0000256" key="15">
    <source>
        <dbReference type="SAM" id="Coils"/>
    </source>
</evidence>
<dbReference type="PROSITE" id="PS50089">
    <property type="entry name" value="ZF_RING_2"/>
    <property type="match status" value="1"/>
</dbReference>
<dbReference type="SUPFAM" id="SSF57850">
    <property type="entry name" value="RING/U-box"/>
    <property type="match status" value="1"/>
</dbReference>
<keyword evidence="19" id="KW-1185">Reference proteome</keyword>
<dbReference type="Pfam" id="PF08647">
    <property type="entry name" value="BRE1"/>
    <property type="match status" value="1"/>
</dbReference>
<evidence type="ECO:0000256" key="11">
    <source>
        <dbReference type="ARBA" id="ARBA00023054"/>
    </source>
</evidence>
<comment type="subcellular location">
    <subcellularLocation>
        <location evidence="2 14">Nucleus</location>
    </subcellularLocation>
</comment>
<keyword evidence="10 14" id="KW-0156">Chromatin regulator</keyword>
<dbReference type="UniPathway" id="UPA00143"/>
<evidence type="ECO:0000256" key="5">
    <source>
        <dbReference type="ARBA" id="ARBA00022679"/>
    </source>
</evidence>
<keyword evidence="11 14" id="KW-0175">Coiled coil</keyword>
<evidence type="ECO:0000256" key="16">
    <source>
        <dbReference type="SAM" id="MobiDB-lite"/>
    </source>
</evidence>
<dbReference type="InterPro" id="IPR013956">
    <property type="entry name" value="E3_ubiquit_lig_Bre1"/>
</dbReference>
<dbReference type="RefSeq" id="XP_013019183.1">
    <property type="nucleotide sequence ID" value="XM_013163729.1"/>
</dbReference>
<gene>
    <name evidence="18" type="ORF">SOCG_03819</name>
</gene>
<evidence type="ECO:0000256" key="3">
    <source>
        <dbReference type="ARBA" id="ARBA00004906"/>
    </source>
</evidence>
<evidence type="ECO:0000256" key="4">
    <source>
        <dbReference type="ARBA" id="ARBA00005555"/>
    </source>
</evidence>
<evidence type="ECO:0000256" key="14">
    <source>
        <dbReference type="RuleBase" id="RU365038"/>
    </source>
</evidence>
<dbReference type="GO" id="GO:0040029">
    <property type="term" value="P:epigenetic regulation of gene expression"/>
    <property type="evidence" value="ECO:0007669"/>
    <property type="project" value="EnsemblFungi"/>
</dbReference>
<keyword evidence="5 14" id="KW-0808">Transferase</keyword>
<dbReference type="InterPro" id="IPR017907">
    <property type="entry name" value="Znf_RING_CS"/>
</dbReference>
<comment type="similarity">
    <text evidence="4 14">Belongs to the BRE1 family.</text>
</comment>
<dbReference type="CDD" id="cd16499">
    <property type="entry name" value="RING-HC_Bre1-like"/>
    <property type="match status" value="1"/>
</dbReference>